<reference evidence="1 2" key="1">
    <citation type="submission" date="2016-03" db="EMBL/GenBank/DDBJ databases">
        <authorList>
            <person name="Devillers H."/>
        </authorList>
    </citation>
    <scope>NUCLEOTIDE SEQUENCE [LARGE SCALE GENOMIC DNA]</scope>
    <source>
        <strain evidence="1">CBS 10888</strain>
    </source>
</reference>
<proteinExistence type="predicted"/>
<protein>
    <submittedName>
        <fullName evidence="1">LADA_0A03334g1_1</fullName>
    </submittedName>
</protein>
<evidence type="ECO:0000313" key="1">
    <source>
        <dbReference type="EMBL" id="SCU78009.1"/>
    </source>
</evidence>
<dbReference type="AlphaFoldDB" id="A0A1G4INE5"/>
<evidence type="ECO:0000313" key="2">
    <source>
        <dbReference type="Proteomes" id="UP000190274"/>
    </source>
</evidence>
<dbReference type="Proteomes" id="UP000190274">
    <property type="component" value="Chromosome A"/>
</dbReference>
<accession>A0A1G4INE5</accession>
<keyword evidence="2" id="KW-1185">Reference proteome</keyword>
<dbReference type="OrthoDB" id="4067935at2759"/>
<organism evidence="1 2">
    <name type="scientific">Lachancea dasiensis</name>
    <dbReference type="NCBI Taxonomy" id="1072105"/>
    <lineage>
        <taxon>Eukaryota</taxon>
        <taxon>Fungi</taxon>
        <taxon>Dikarya</taxon>
        <taxon>Ascomycota</taxon>
        <taxon>Saccharomycotina</taxon>
        <taxon>Saccharomycetes</taxon>
        <taxon>Saccharomycetales</taxon>
        <taxon>Saccharomycetaceae</taxon>
        <taxon>Lachancea</taxon>
    </lineage>
</organism>
<dbReference type="EMBL" id="LT598460">
    <property type="protein sequence ID" value="SCU78009.1"/>
    <property type="molecule type" value="Genomic_DNA"/>
</dbReference>
<gene>
    <name evidence="1" type="ORF">LADA_0A03334G</name>
</gene>
<sequence length="262" mass="29446">MVTSSDGLSPKNRILLSKIAKEVTLSLTSPASEFVDLVIESLMYPRGNGNSVMNILCGEGSFPDEQQPEIVSQDLGMACLLDAVHTRQLLLRLVSNIDNIEMVKAQFSLLEDIHSAFVHLLRQLSKQIEMSSCPDFFRDLLKENVASFRHAFDGFQALDNILHQLVIDAEHTGSVDGQHFKMDCKTTEGIKTFTLDNAKWFEDLMLSSRALREYLILQDYQNGASSSEDLSKAMAAAIRSPDFGTYRQIRKSKLKISHRKVF</sequence>
<name>A0A1G4INE5_9SACH</name>